<evidence type="ECO:0008006" key="4">
    <source>
        <dbReference type="Google" id="ProtNLM"/>
    </source>
</evidence>
<dbReference type="OrthoDB" id="1908546at2"/>
<organism evidence="2 3">
    <name type="scientific">Roseovarius halotolerans</name>
    <dbReference type="NCBI Taxonomy" id="505353"/>
    <lineage>
        <taxon>Bacteria</taxon>
        <taxon>Pseudomonadati</taxon>
        <taxon>Pseudomonadota</taxon>
        <taxon>Alphaproteobacteria</taxon>
        <taxon>Rhodobacterales</taxon>
        <taxon>Roseobacteraceae</taxon>
        <taxon>Roseovarius</taxon>
    </lineage>
</organism>
<name>A0A1X6Y654_9RHOB</name>
<gene>
    <name evidence="2" type="ORF">ROH8110_00063</name>
</gene>
<proteinExistence type="predicted"/>
<evidence type="ECO:0000313" key="3">
    <source>
        <dbReference type="Proteomes" id="UP000193207"/>
    </source>
</evidence>
<reference evidence="2 3" key="1">
    <citation type="submission" date="2017-03" db="EMBL/GenBank/DDBJ databases">
        <authorList>
            <person name="Afonso C.L."/>
            <person name="Miller P.J."/>
            <person name="Scott M.A."/>
            <person name="Spackman E."/>
            <person name="Goraichik I."/>
            <person name="Dimitrov K.M."/>
            <person name="Suarez D.L."/>
            <person name="Swayne D.E."/>
        </authorList>
    </citation>
    <scope>NUCLEOTIDE SEQUENCE [LARGE SCALE GENOMIC DNA]</scope>
    <source>
        <strain evidence="2 3">CECT 8110</strain>
    </source>
</reference>
<dbReference type="AlphaFoldDB" id="A0A1X6Y654"/>
<feature type="region of interest" description="Disordered" evidence="1">
    <location>
        <begin position="162"/>
        <end position="195"/>
    </location>
</feature>
<keyword evidence="3" id="KW-1185">Reference proteome</keyword>
<protein>
    <recommendedName>
        <fullName evidence="4">Phage DNA packaging protein Nu1</fullName>
    </recommendedName>
</protein>
<accession>A0A1X6Y654</accession>
<feature type="compositionally biased region" description="Basic and acidic residues" evidence="1">
    <location>
        <begin position="162"/>
        <end position="175"/>
    </location>
</feature>
<dbReference type="EMBL" id="FWFU01000001">
    <property type="protein sequence ID" value="SLN11118.1"/>
    <property type="molecule type" value="Genomic_DNA"/>
</dbReference>
<evidence type="ECO:0000256" key="1">
    <source>
        <dbReference type="SAM" id="MobiDB-lite"/>
    </source>
</evidence>
<dbReference type="Proteomes" id="UP000193207">
    <property type="component" value="Unassembled WGS sequence"/>
</dbReference>
<dbReference type="RefSeq" id="WP_085815813.1">
    <property type="nucleotide sequence ID" value="NZ_FWFU01000001.1"/>
</dbReference>
<sequence>MSSKDEEATKPKLLWGTQDMAAFLGVSDRRLQQLVDEGVAVREARGKYNALETISNYLALMRDGGGGEVVDDKAALVKEQRRWTKIRADKDAAALAILHGEIVMIEDACALLAEEAGSVRAALEGEENQLVDKFSGRILEPAEVAIELRASRERAFKHVTLDTDNPRRPVTKEVPQEFLNDDTDIEHPVPGGDAE</sequence>
<evidence type="ECO:0000313" key="2">
    <source>
        <dbReference type="EMBL" id="SLN11118.1"/>
    </source>
</evidence>